<accession>A0ABU3SPH7</accession>
<gene>
    <name evidence="2" type="ORF">RWH44_13450</name>
</gene>
<keyword evidence="1" id="KW-0812">Transmembrane</keyword>
<comment type="caution">
    <text evidence="2">The sequence shown here is derived from an EMBL/GenBank/DDBJ whole genome shotgun (WGS) entry which is preliminary data.</text>
</comment>
<organism evidence="2 3">
    <name type="scientific">Microbacterium phycohabitans</name>
    <dbReference type="NCBI Taxonomy" id="3075993"/>
    <lineage>
        <taxon>Bacteria</taxon>
        <taxon>Bacillati</taxon>
        <taxon>Actinomycetota</taxon>
        <taxon>Actinomycetes</taxon>
        <taxon>Micrococcales</taxon>
        <taxon>Microbacteriaceae</taxon>
        <taxon>Microbacterium</taxon>
    </lineage>
</organism>
<feature type="transmembrane region" description="Helical" evidence="1">
    <location>
        <begin position="6"/>
        <end position="32"/>
    </location>
</feature>
<dbReference type="EMBL" id="JAWDIT010000004">
    <property type="protein sequence ID" value="MDU0346703.1"/>
    <property type="molecule type" value="Genomic_DNA"/>
</dbReference>
<name>A0ABU3SPH7_9MICO</name>
<evidence type="ECO:0000313" key="2">
    <source>
        <dbReference type="EMBL" id="MDU0346703.1"/>
    </source>
</evidence>
<proteinExistence type="predicted"/>
<dbReference type="RefSeq" id="WP_298877244.1">
    <property type="nucleotide sequence ID" value="NZ_JAWDIT010000004.1"/>
</dbReference>
<protein>
    <submittedName>
        <fullName evidence="2">Uncharacterized protein</fullName>
    </submittedName>
</protein>
<keyword evidence="3" id="KW-1185">Reference proteome</keyword>
<keyword evidence="1" id="KW-1133">Transmembrane helix</keyword>
<evidence type="ECO:0000256" key="1">
    <source>
        <dbReference type="SAM" id="Phobius"/>
    </source>
</evidence>
<evidence type="ECO:0000313" key="3">
    <source>
        <dbReference type="Proteomes" id="UP001261125"/>
    </source>
</evidence>
<sequence>MDSGFFSHVVIWVVGGLAAIGGIAAIGALFSLGRNASYKKH</sequence>
<dbReference type="Proteomes" id="UP001261125">
    <property type="component" value="Unassembled WGS sequence"/>
</dbReference>
<reference evidence="2 3" key="1">
    <citation type="submission" date="2023-09" db="EMBL/GenBank/DDBJ databases">
        <title>Microbacterium fusihabitans sp. nov., Microbacterium phycihabitans sp. nov., and Microbacterium cervinum sp. nov., isolated from dried seaweeds of beach.</title>
        <authorList>
            <person name="Lee S.D."/>
        </authorList>
    </citation>
    <scope>NUCLEOTIDE SEQUENCE [LARGE SCALE GENOMIC DNA]</scope>
    <source>
        <strain evidence="2 3">KSW2-29</strain>
    </source>
</reference>
<keyword evidence="1" id="KW-0472">Membrane</keyword>